<evidence type="ECO:0000313" key="9">
    <source>
        <dbReference type="Proteomes" id="UP000182693"/>
    </source>
</evidence>
<dbReference type="Pfam" id="PF20803">
    <property type="entry name" value="PaaX_M"/>
    <property type="match status" value="1"/>
</dbReference>
<dbReference type="Proteomes" id="UP000182693">
    <property type="component" value="Unassembled WGS sequence"/>
</dbReference>
<evidence type="ECO:0000259" key="7">
    <source>
        <dbReference type="Pfam" id="PF20803"/>
    </source>
</evidence>
<comment type="caution">
    <text evidence="8">The sequence shown here is derived from an EMBL/GenBank/DDBJ whole genome shotgun (WGS) entry which is preliminary data.</text>
</comment>
<accession>A0A1J4XVV8</accession>
<organism evidence="8 9">
    <name type="scientific">Candidatus Wolfebacteria bacterium CG1_02_39_135</name>
    <dbReference type="NCBI Taxonomy" id="1805425"/>
    <lineage>
        <taxon>Bacteria</taxon>
        <taxon>Candidatus Wolfeibacteriota</taxon>
    </lineage>
</organism>
<gene>
    <name evidence="8" type="ORF">AUJ30_01440</name>
</gene>
<dbReference type="STRING" id="1805425.AUJ30_01440"/>
<evidence type="ECO:0000256" key="4">
    <source>
        <dbReference type="ARBA" id="ARBA00022801"/>
    </source>
</evidence>
<name>A0A1J4XVV8_9BACT</name>
<reference evidence="8 9" key="1">
    <citation type="journal article" date="2016" name="Environ. Microbiol.">
        <title>Genomic resolution of a cold subsurface aquifer community provides metabolic insights for novel microbes adapted to high CO concentrations.</title>
        <authorList>
            <person name="Probst A.J."/>
            <person name="Castelle C.J."/>
            <person name="Singh A."/>
            <person name="Brown C.T."/>
            <person name="Anantharaman K."/>
            <person name="Sharon I."/>
            <person name="Hug L.A."/>
            <person name="Burstein D."/>
            <person name="Emerson J.B."/>
            <person name="Thomas B.C."/>
            <person name="Banfield J.F."/>
        </authorList>
    </citation>
    <scope>NUCLEOTIDE SEQUENCE [LARGE SCALE GENOMIC DNA]</scope>
    <source>
        <strain evidence="8">CG1_02_39_135</strain>
    </source>
</reference>
<keyword evidence="1" id="KW-0540">Nuclease</keyword>
<dbReference type="EMBL" id="MNWX01000026">
    <property type="protein sequence ID" value="OIO65168.1"/>
    <property type="molecule type" value="Genomic_DNA"/>
</dbReference>
<dbReference type="GO" id="GO:0004521">
    <property type="term" value="F:RNA endonuclease activity"/>
    <property type="evidence" value="ECO:0007669"/>
    <property type="project" value="InterPro"/>
</dbReference>
<dbReference type="AlphaFoldDB" id="A0A1J4XVV8"/>
<evidence type="ECO:0000313" key="8">
    <source>
        <dbReference type="EMBL" id="OIO65168.1"/>
    </source>
</evidence>
<evidence type="ECO:0000256" key="1">
    <source>
        <dbReference type="ARBA" id="ARBA00022722"/>
    </source>
</evidence>
<evidence type="ECO:0000256" key="6">
    <source>
        <dbReference type="ARBA" id="ARBA00023118"/>
    </source>
</evidence>
<dbReference type="InterPro" id="IPR021127">
    <property type="entry name" value="CRISPR_associated_Cas2"/>
</dbReference>
<keyword evidence="6" id="KW-0051">Antiviral defense</keyword>
<dbReference type="InterPro" id="IPR048846">
    <property type="entry name" value="PaaX-like_central"/>
</dbReference>
<evidence type="ECO:0000256" key="3">
    <source>
        <dbReference type="ARBA" id="ARBA00022759"/>
    </source>
</evidence>
<dbReference type="Gene3D" id="3.30.70.2650">
    <property type="match status" value="1"/>
</dbReference>
<dbReference type="SUPFAM" id="SSF143430">
    <property type="entry name" value="TTP0101/SSO1404-like"/>
    <property type="match status" value="1"/>
</dbReference>
<dbReference type="NCBIfam" id="TIGR01573">
    <property type="entry name" value="cas2"/>
    <property type="match status" value="1"/>
</dbReference>
<evidence type="ECO:0000256" key="5">
    <source>
        <dbReference type="ARBA" id="ARBA00022842"/>
    </source>
</evidence>
<keyword evidence="2" id="KW-0479">Metal-binding</keyword>
<evidence type="ECO:0000256" key="2">
    <source>
        <dbReference type="ARBA" id="ARBA00022723"/>
    </source>
</evidence>
<keyword evidence="3 8" id="KW-0255">Endonuclease</keyword>
<sequence>MKGEITLKILESVKDTMINTADLFDAILSSGYGASYGRMQYELSKRQRERQNKEFIQEQRKQLKQRYYKMMYVLKQDGLIEKKQKDKKRFWILTKKGKNELTLFRKRNEKRLPEIPYPKEKADKVIVVIFDVPEVEKRKRNWLRAALDNLGLKMVQKSVWMGKVKIPQEFLDDLLKMKLVDFVEIFEITKTGSLKHIA</sequence>
<protein>
    <submittedName>
        <fullName evidence="8">CRISPR-associated endonuclease Cas2</fullName>
    </submittedName>
</protein>
<dbReference type="GO" id="GO:0043571">
    <property type="term" value="P:maintenance of CRISPR repeat elements"/>
    <property type="evidence" value="ECO:0007669"/>
    <property type="project" value="InterPro"/>
</dbReference>
<feature type="domain" description="Transcriptional repressor PaaX-like central Cas2-like" evidence="7">
    <location>
        <begin position="127"/>
        <end position="191"/>
    </location>
</feature>
<keyword evidence="4" id="KW-0378">Hydrolase</keyword>
<proteinExistence type="predicted"/>
<keyword evidence="5" id="KW-0460">Magnesium</keyword>